<evidence type="ECO:0000313" key="2">
    <source>
        <dbReference type="Proteomes" id="UP000733744"/>
    </source>
</evidence>
<proteinExistence type="predicted"/>
<sequence length="410" mass="46471">MASTQAVAKESGSFYTLQIEQEGDLATLEKTARYVARLLSLRTRIVKDGGNYVIRIGKSLRSDELEAHIPSLNSVGFWAVSMLDVHTDTEELVKVISPELPESASQTQRHYQPYLLQSRQEALPKVERRMGELFPAEIEISRLIRLRDAMDKEQPGESSVLIQRAWEALHHGSIVDACELFESVQKLPGVEQEALRGLAHCFLRMGNYDQAITLFSWLIEKGIRPEENRVLLVEALFKANKLDSAQEEADHLEEMQARQWRGLISTAKRDIELARVKKLYDPKNPEAFVTKYQSYMDQCLLSDTFLAAAKDLMAVKNEAAARILEQLLDSCAGHWDVKLSAFTGLMQILPPEMMSPRIDRELERINLPFDYREKLLAGAVKFGLGKSKDRAIDKSKNDAKQLPVKGDKFK</sequence>
<dbReference type="InterPro" id="IPR002885">
    <property type="entry name" value="PPR_rpt"/>
</dbReference>
<dbReference type="InterPro" id="IPR011990">
    <property type="entry name" value="TPR-like_helical_dom_sf"/>
</dbReference>
<accession>A0ABY3CHI6</accession>
<dbReference type="SUPFAM" id="SSF48452">
    <property type="entry name" value="TPR-like"/>
    <property type="match status" value="1"/>
</dbReference>
<keyword evidence="2" id="KW-1185">Reference proteome</keyword>
<dbReference type="Proteomes" id="UP000733744">
    <property type="component" value="Unassembled WGS sequence"/>
</dbReference>
<reference evidence="1 2" key="1">
    <citation type="journal article" date="2019" name="Antonie Van Leeuwenhoek">
        <title>Description of 'Ca. Methylobacter oryzae' KRF1, a novel species from the environmentally important Methylobacter clade 2.</title>
        <authorList>
            <person name="Khatri K."/>
            <person name="Mohite J.A."/>
            <person name="Pandit P.S."/>
            <person name="Bahulikar R."/>
            <person name="Rahalkar M.C."/>
        </authorList>
    </citation>
    <scope>NUCLEOTIDE SEQUENCE [LARGE SCALE GENOMIC DNA]</scope>
    <source>
        <strain evidence="1 2">KRF1</strain>
    </source>
</reference>
<protein>
    <recommendedName>
        <fullName evidence="3">Tetratricopeptide repeat protein</fullName>
    </recommendedName>
</protein>
<comment type="caution">
    <text evidence="1">The sequence shown here is derived from an EMBL/GenBank/DDBJ whole genome shotgun (WGS) entry which is preliminary data.</text>
</comment>
<dbReference type="RefSeq" id="WP_127027686.1">
    <property type="nucleotide sequence ID" value="NZ_RYFG02000005.1"/>
</dbReference>
<dbReference type="EMBL" id="RYFG02000005">
    <property type="protein sequence ID" value="TRX03590.1"/>
    <property type="molecule type" value="Genomic_DNA"/>
</dbReference>
<evidence type="ECO:0008006" key="3">
    <source>
        <dbReference type="Google" id="ProtNLM"/>
    </source>
</evidence>
<gene>
    <name evidence="1" type="ORF">EKO24_000390</name>
</gene>
<evidence type="ECO:0000313" key="1">
    <source>
        <dbReference type="EMBL" id="TRX03590.1"/>
    </source>
</evidence>
<organism evidence="1 2">
    <name type="scientific">Candidatus Methylobacter oryzae</name>
    <dbReference type="NCBI Taxonomy" id="2497749"/>
    <lineage>
        <taxon>Bacteria</taxon>
        <taxon>Pseudomonadati</taxon>
        <taxon>Pseudomonadota</taxon>
        <taxon>Gammaproteobacteria</taxon>
        <taxon>Methylococcales</taxon>
        <taxon>Methylococcaceae</taxon>
        <taxon>Methylobacter</taxon>
    </lineage>
</organism>
<dbReference type="PROSITE" id="PS51375">
    <property type="entry name" value="PPR"/>
    <property type="match status" value="1"/>
</dbReference>
<name>A0ABY3CHI6_9GAMM</name>
<dbReference type="Gene3D" id="1.25.40.10">
    <property type="entry name" value="Tetratricopeptide repeat domain"/>
    <property type="match status" value="1"/>
</dbReference>